<feature type="coiled-coil region" evidence="6">
    <location>
        <begin position="445"/>
        <end position="472"/>
    </location>
</feature>
<dbReference type="OrthoDB" id="276261at2759"/>
<comment type="similarity">
    <text evidence="1">Belongs to the DNA mismatch repair MutS family.</text>
</comment>
<keyword evidence="4" id="KW-0238">DNA-binding</keyword>
<dbReference type="InterPro" id="IPR036187">
    <property type="entry name" value="DNA_mismatch_repair_MutS_sf"/>
</dbReference>
<evidence type="ECO:0000256" key="4">
    <source>
        <dbReference type="ARBA" id="ARBA00023125"/>
    </source>
</evidence>
<dbReference type="GO" id="GO:0140664">
    <property type="term" value="F:ATP-dependent DNA damage sensor activity"/>
    <property type="evidence" value="ECO:0007669"/>
    <property type="project" value="InterPro"/>
</dbReference>
<evidence type="ECO:0000259" key="8">
    <source>
        <dbReference type="SMART" id="SM00534"/>
    </source>
</evidence>
<dbReference type="SMART" id="SM00534">
    <property type="entry name" value="MUTSac"/>
    <property type="match status" value="1"/>
</dbReference>
<evidence type="ECO:0000256" key="1">
    <source>
        <dbReference type="ARBA" id="ARBA00006271"/>
    </source>
</evidence>
<feature type="domain" description="DNA mismatch repair protein MutS core" evidence="7">
    <location>
        <begin position="193"/>
        <end position="539"/>
    </location>
</feature>
<evidence type="ECO:0000256" key="2">
    <source>
        <dbReference type="ARBA" id="ARBA00022741"/>
    </source>
</evidence>
<dbReference type="GO" id="GO:0030983">
    <property type="term" value="F:mismatched DNA binding"/>
    <property type="evidence" value="ECO:0007669"/>
    <property type="project" value="InterPro"/>
</dbReference>
<dbReference type="Proteomes" id="UP000007264">
    <property type="component" value="Unassembled WGS sequence"/>
</dbReference>
<keyword evidence="5" id="KW-0469">Meiosis</keyword>
<dbReference type="PANTHER" id="PTHR11361">
    <property type="entry name" value="DNA MISMATCH REPAIR PROTEIN MUTS FAMILY MEMBER"/>
    <property type="match status" value="1"/>
</dbReference>
<dbReference type="InterPro" id="IPR000432">
    <property type="entry name" value="DNA_mismatch_repair_MutS_C"/>
</dbReference>
<dbReference type="eggNOG" id="KOG0220">
    <property type="taxonomic scope" value="Eukaryota"/>
</dbReference>
<dbReference type="GO" id="GO:0005634">
    <property type="term" value="C:nucleus"/>
    <property type="evidence" value="ECO:0007669"/>
    <property type="project" value="TreeGrafter"/>
</dbReference>
<proteinExistence type="inferred from homology"/>
<organism evidence="9 10">
    <name type="scientific">Coccomyxa subellipsoidea (strain C-169)</name>
    <name type="common">Green microalga</name>
    <dbReference type="NCBI Taxonomy" id="574566"/>
    <lineage>
        <taxon>Eukaryota</taxon>
        <taxon>Viridiplantae</taxon>
        <taxon>Chlorophyta</taxon>
        <taxon>core chlorophytes</taxon>
        <taxon>Trebouxiophyceae</taxon>
        <taxon>Trebouxiophyceae incertae sedis</taxon>
        <taxon>Coccomyxaceae</taxon>
        <taxon>Coccomyxa</taxon>
        <taxon>Coccomyxa subellipsoidea</taxon>
    </lineage>
</organism>
<dbReference type="EMBL" id="AGSI01000012">
    <property type="protein sequence ID" value="EIE21559.1"/>
    <property type="molecule type" value="Genomic_DNA"/>
</dbReference>
<sequence length="741" mass="80617">MAEQKSLEGANTDDPEIAHLLVAVIENRAKEVGIAVFDPVQVSLRLLQFIESSRTYTTSLSILRAYIPSQLIVVGSNQETLSSGINKAARPFHQVPMSRTCFDDTKGSLAVSHCASEATRADLEGTALRSNYYLALGAAGALLHFLEQEQHTVLAGGTLHVMYVSPTSYMHIDIATVRALELIKPMKAPTQGSRGGSLFWWLNHTKTRSPNVMLLQANLLQPLTDIGTIQLRYNVVEELLGSDDLACSIGHCLASLPNNLDKLCSGLAFWPSAPGKDPVQRIASLVQSVILLREALTALPSLADALEPAKSELLKAVRANASHPVFAELLQVIDAALDSDVSSSKAAFVNRTQQCFAVKSGVDSFLDLARTSFCRISEEIHELAAKYRETHGIVSLKAAQLQYAAKRGFYLMAQRPGAKTKEGTVPPLPRKFVQLEGGTRNRVTIACTTAELNALNARLKDATNDCMIITQQILEGTVSTACQRLSMMHRLIDSVALLDMLASFALAISQSDGNYVRPQLTEHGPMAIVEGRHPLVEQLMDTEYQANDTYLAESSSFYVITGPNMAGKTTYLRQVALITILAHMGCHVPARLASLRPVDGLLTRIGTSDSIENNSSSFMSCWTVFSWWLQETAHIIGHATDRSLVLIDELGRATSTADGVAIAWAISEHLIGVGAFTLFATHFSPLGELAEMYPSCKQWHFGVDTGEQRLQYGHKLLPGQAAVLHYGLLMAPAVSESSQFH</sequence>
<comment type="caution">
    <text evidence="9">The sequence shown here is derived from an EMBL/GenBank/DDBJ whole genome shotgun (WGS) entry which is preliminary data.</text>
</comment>
<evidence type="ECO:0008006" key="11">
    <source>
        <dbReference type="Google" id="ProtNLM"/>
    </source>
</evidence>
<gene>
    <name evidence="9" type="ORF">COCSUDRAFT_17595</name>
</gene>
<dbReference type="AlphaFoldDB" id="I0YT40"/>
<dbReference type="SUPFAM" id="SSF48334">
    <property type="entry name" value="DNA repair protein MutS, domain III"/>
    <property type="match status" value="1"/>
</dbReference>
<dbReference type="Pfam" id="PF05190">
    <property type="entry name" value="MutS_IV"/>
    <property type="match status" value="1"/>
</dbReference>
<keyword evidence="6" id="KW-0175">Coiled coil</keyword>
<dbReference type="GeneID" id="17039543"/>
<dbReference type="GO" id="GO:0005524">
    <property type="term" value="F:ATP binding"/>
    <property type="evidence" value="ECO:0007669"/>
    <property type="project" value="UniProtKB-KW"/>
</dbReference>
<reference evidence="9 10" key="1">
    <citation type="journal article" date="2012" name="Genome Biol.">
        <title>The genome of the polar eukaryotic microalga coccomyxa subellipsoidea reveals traits of cold adaptation.</title>
        <authorList>
            <person name="Blanc G."/>
            <person name="Agarkova I."/>
            <person name="Grimwood J."/>
            <person name="Kuo A."/>
            <person name="Brueggeman A."/>
            <person name="Dunigan D."/>
            <person name="Gurnon J."/>
            <person name="Ladunga I."/>
            <person name="Lindquist E."/>
            <person name="Lucas S."/>
            <person name="Pangilinan J."/>
            <person name="Proschold T."/>
            <person name="Salamov A."/>
            <person name="Schmutz J."/>
            <person name="Weeks D."/>
            <person name="Yamada T."/>
            <person name="Claverie J.M."/>
            <person name="Grigoriev I."/>
            <person name="Van Etten J."/>
            <person name="Lomsadze A."/>
            <person name="Borodovsky M."/>
        </authorList>
    </citation>
    <scope>NUCLEOTIDE SEQUENCE [LARGE SCALE GENOMIC DNA]</scope>
    <source>
        <strain evidence="9 10">C-169</strain>
    </source>
</reference>
<dbReference type="Pfam" id="PF05192">
    <property type="entry name" value="MutS_III"/>
    <property type="match status" value="1"/>
</dbReference>
<evidence type="ECO:0000256" key="3">
    <source>
        <dbReference type="ARBA" id="ARBA00022840"/>
    </source>
</evidence>
<dbReference type="InterPro" id="IPR007861">
    <property type="entry name" value="DNA_mismatch_repair_MutS_clamp"/>
</dbReference>
<dbReference type="PANTHER" id="PTHR11361:SF21">
    <property type="entry name" value="MUTS PROTEIN HOMOLOG 4"/>
    <property type="match status" value="1"/>
</dbReference>
<dbReference type="STRING" id="574566.I0YT40"/>
<dbReference type="PIRSF" id="PIRSF005813">
    <property type="entry name" value="MSH2"/>
    <property type="match status" value="1"/>
</dbReference>
<dbReference type="Gene3D" id="3.40.50.300">
    <property type="entry name" value="P-loop containing nucleotide triphosphate hydrolases"/>
    <property type="match status" value="1"/>
</dbReference>
<keyword evidence="3" id="KW-0067">ATP-binding</keyword>
<dbReference type="GO" id="GO:0006298">
    <property type="term" value="P:mismatch repair"/>
    <property type="evidence" value="ECO:0007669"/>
    <property type="project" value="InterPro"/>
</dbReference>
<dbReference type="CDD" id="cd03243">
    <property type="entry name" value="ABC_MutS_homologs"/>
    <property type="match status" value="1"/>
</dbReference>
<evidence type="ECO:0000259" key="7">
    <source>
        <dbReference type="SMART" id="SM00533"/>
    </source>
</evidence>
<feature type="domain" description="DNA mismatch repair proteins mutS family" evidence="8">
    <location>
        <begin position="555"/>
        <end position="738"/>
    </location>
</feature>
<dbReference type="InterPro" id="IPR007696">
    <property type="entry name" value="DNA_mismatch_repair_MutS_core"/>
</dbReference>
<dbReference type="Pfam" id="PF00488">
    <property type="entry name" value="MutS_V"/>
    <property type="match status" value="1"/>
</dbReference>
<dbReference type="GO" id="GO:0007131">
    <property type="term" value="P:reciprocal meiotic recombination"/>
    <property type="evidence" value="ECO:0007669"/>
    <property type="project" value="TreeGrafter"/>
</dbReference>
<evidence type="ECO:0000313" key="9">
    <source>
        <dbReference type="EMBL" id="EIE21559.1"/>
    </source>
</evidence>
<dbReference type="Gene3D" id="1.10.1420.10">
    <property type="match status" value="2"/>
</dbReference>
<dbReference type="InterPro" id="IPR011184">
    <property type="entry name" value="DNA_mismatch_repair_Msh2"/>
</dbReference>
<name>I0YT40_COCSC</name>
<dbReference type="InterPro" id="IPR027417">
    <property type="entry name" value="P-loop_NTPase"/>
</dbReference>
<dbReference type="SMART" id="SM00533">
    <property type="entry name" value="MUTSd"/>
    <property type="match status" value="1"/>
</dbReference>
<dbReference type="SUPFAM" id="SSF52540">
    <property type="entry name" value="P-loop containing nucleoside triphosphate hydrolases"/>
    <property type="match status" value="1"/>
</dbReference>
<protein>
    <recommendedName>
        <fullName evidence="11">DNA mismatch repair proteins mutS family domain-containing protein</fullName>
    </recommendedName>
</protein>
<evidence type="ECO:0000313" key="10">
    <source>
        <dbReference type="Proteomes" id="UP000007264"/>
    </source>
</evidence>
<accession>I0YT40</accession>
<keyword evidence="2" id="KW-0547">Nucleotide-binding</keyword>
<keyword evidence="10" id="KW-1185">Reference proteome</keyword>
<evidence type="ECO:0000256" key="6">
    <source>
        <dbReference type="SAM" id="Coils"/>
    </source>
</evidence>
<dbReference type="InterPro" id="IPR045076">
    <property type="entry name" value="MutS"/>
</dbReference>
<dbReference type="InterPro" id="IPR036678">
    <property type="entry name" value="MutS_con_dom_sf"/>
</dbReference>
<dbReference type="KEGG" id="csl:COCSUDRAFT_17595"/>
<dbReference type="RefSeq" id="XP_005646103.1">
    <property type="nucleotide sequence ID" value="XM_005646046.1"/>
</dbReference>
<evidence type="ECO:0000256" key="5">
    <source>
        <dbReference type="ARBA" id="ARBA00023254"/>
    </source>
</evidence>
<dbReference type="SUPFAM" id="SSF53150">
    <property type="entry name" value="DNA repair protein MutS, domain II"/>
    <property type="match status" value="1"/>
</dbReference>